<keyword evidence="3" id="KW-1185">Reference proteome</keyword>
<feature type="transmembrane region" description="Helical" evidence="1">
    <location>
        <begin position="82"/>
        <end position="104"/>
    </location>
</feature>
<keyword evidence="1" id="KW-1133">Transmembrane helix</keyword>
<name>A0AA37Q951_9BACT</name>
<keyword evidence="1" id="KW-0472">Membrane</keyword>
<accession>A0AA37Q951</accession>
<gene>
    <name evidence="2" type="ORF">rosag_50820</name>
</gene>
<evidence type="ECO:0000256" key="1">
    <source>
        <dbReference type="SAM" id="Phobius"/>
    </source>
</evidence>
<keyword evidence="1" id="KW-0812">Transmembrane</keyword>
<sequence length="134" mass="14136">MEDLRDDTRGERPRGAGGTPGGIGEFLLGAALVVAGGWLLTNQVTVSSGYWQLWGHSAFGMSLVPLLLGIGLLFFDGRSVWGWLLTAAGAVIIVTGIIVNLQVYFRPTSLFNTLVMLGLLAAGVGLVARSLRAH</sequence>
<feature type="transmembrane region" description="Helical" evidence="1">
    <location>
        <begin position="53"/>
        <end position="75"/>
    </location>
</feature>
<protein>
    <submittedName>
        <fullName evidence="2">Uncharacterized protein</fullName>
    </submittedName>
</protein>
<dbReference type="AlphaFoldDB" id="A0AA37Q951"/>
<organism evidence="2 3">
    <name type="scientific">Roseisolibacter agri</name>
    <dbReference type="NCBI Taxonomy" id="2014610"/>
    <lineage>
        <taxon>Bacteria</taxon>
        <taxon>Pseudomonadati</taxon>
        <taxon>Gemmatimonadota</taxon>
        <taxon>Gemmatimonadia</taxon>
        <taxon>Gemmatimonadales</taxon>
        <taxon>Gemmatimonadaceae</taxon>
        <taxon>Roseisolibacter</taxon>
    </lineage>
</organism>
<dbReference type="EMBL" id="BRXS01000012">
    <property type="protein sequence ID" value="GLC28569.1"/>
    <property type="molecule type" value="Genomic_DNA"/>
</dbReference>
<reference evidence="2" key="1">
    <citation type="submission" date="2022-08" db="EMBL/GenBank/DDBJ databases">
        <title>Draft genome sequencing of Roseisolibacter agri AW1220.</title>
        <authorList>
            <person name="Tobiishi Y."/>
            <person name="Tonouchi A."/>
        </authorList>
    </citation>
    <scope>NUCLEOTIDE SEQUENCE</scope>
    <source>
        <strain evidence="2">AW1220</strain>
    </source>
</reference>
<comment type="caution">
    <text evidence="2">The sequence shown here is derived from an EMBL/GenBank/DDBJ whole genome shotgun (WGS) entry which is preliminary data.</text>
</comment>
<feature type="transmembrane region" description="Helical" evidence="1">
    <location>
        <begin position="21"/>
        <end position="41"/>
    </location>
</feature>
<feature type="transmembrane region" description="Helical" evidence="1">
    <location>
        <begin position="110"/>
        <end position="128"/>
    </location>
</feature>
<dbReference type="RefSeq" id="WP_284352965.1">
    <property type="nucleotide sequence ID" value="NZ_BRXS01000012.1"/>
</dbReference>
<evidence type="ECO:0000313" key="2">
    <source>
        <dbReference type="EMBL" id="GLC28569.1"/>
    </source>
</evidence>
<evidence type="ECO:0000313" key="3">
    <source>
        <dbReference type="Proteomes" id="UP001161325"/>
    </source>
</evidence>
<proteinExistence type="predicted"/>
<dbReference type="Proteomes" id="UP001161325">
    <property type="component" value="Unassembled WGS sequence"/>
</dbReference>